<accession>A0ACC2M9L1</accession>
<reference evidence="1 2" key="1">
    <citation type="journal article" date="2022" name="Hortic Res">
        <title>A haplotype resolved chromosomal level avocado genome allows analysis of novel avocado genes.</title>
        <authorList>
            <person name="Nath O."/>
            <person name="Fletcher S.J."/>
            <person name="Hayward A."/>
            <person name="Shaw L.M."/>
            <person name="Masouleh A.K."/>
            <person name="Furtado A."/>
            <person name="Henry R.J."/>
            <person name="Mitter N."/>
        </authorList>
    </citation>
    <scope>NUCLEOTIDE SEQUENCE [LARGE SCALE GENOMIC DNA]</scope>
    <source>
        <strain evidence="2">cv. Hass</strain>
    </source>
</reference>
<organism evidence="1 2">
    <name type="scientific">Persea americana</name>
    <name type="common">Avocado</name>
    <dbReference type="NCBI Taxonomy" id="3435"/>
    <lineage>
        <taxon>Eukaryota</taxon>
        <taxon>Viridiplantae</taxon>
        <taxon>Streptophyta</taxon>
        <taxon>Embryophyta</taxon>
        <taxon>Tracheophyta</taxon>
        <taxon>Spermatophyta</taxon>
        <taxon>Magnoliopsida</taxon>
        <taxon>Magnoliidae</taxon>
        <taxon>Laurales</taxon>
        <taxon>Lauraceae</taxon>
        <taxon>Persea</taxon>
    </lineage>
</organism>
<dbReference type="EMBL" id="CM056813">
    <property type="protein sequence ID" value="KAJ8641837.1"/>
    <property type="molecule type" value="Genomic_DNA"/>
</dbReference>
<evidence type="ECO:0000313" key="2">
    <source>
        <dbReference type="Proteomes" id="UP001234297"/>
    </source>
</evidence>
<name>A0ACC2M9L1_PERAE</name>
<proteinExistence type="predicted"/>
<dbReference type="Proteomes" id="UP001234297">
    <property type="component" value="Chromosome 5"/>
</dbReference>
<protein>
    <submittedName>
        <fullName evidence="1">Uncharacterized protein</fullName>
    </submittedName>
</protein>
<gene>
    <name evidence="1" type="ORF">MRB53_018531</name>
</gene>
<comment type="caution">
    <text evidence="1">The sequence shown here is derived from an EMBL/GenBank/DDBJ whole genome shotgun (WGS) entry which is preliminary data.</text>
</comment>
<evidence type="ECO:0000313" key="1">
    <source>
        <dbReference type="EMBL" id="KAJ8641837.1"/>
    </source>
</evidence>
<keyword evidence="2" id="KW-1185">Reference proteome</keyword>
<sequence length="516" mass="59163">MDTFPIHQSLSSFLLIVLLFFTPASSAQEDNQRFRDCFPASFDCGSVKIGYPFWTEDTPEYCRPHQELEMKIKCDRTHNSSEIVIQKRPYHVMKIDYKDQKATIVDKYYFLVDKGMIPCHAPSSNTSPDFNPFNYTRRDLNLSFFYNCSDPLAQEHLYLKFPNCSSDDLSDHPNFTLLEYFTLRFINCQVRQIPILSANKDWVWKNPEKFWIDVLAEGFEVMWSFTKFDPHCWDCFESKGHCRFNGTSPVQRDCYCNGTPFPDECPPPPALPPPPSPAPAQSPGSTTSTHGKKKKQQQHRLPDVYRRLSLLLRQSLTTTVLMEEKKTFSREGNSCRNQGFCSTFPEKKTRQSCVGGPIIVDGEEGLLERRPDSLLVSVKKAGALLYKEEEYPLHFTWGRGGIPKMKYIIGAITGVGILILTCCFVFILCPVRKSPSDYPIFFWKKKTHDSRNVDAFLENYGALVPKRYRYSELRKLTNSFKDKLGQGGYGSVFKGNLNDGRPMAVKVLNNSKGLFV</sequence>